<evidence type="ECO:0000259" key="2">
    <source>
        <dbReference type="Pfam" id="PF01425"/>
    </source>
</evidence>
<dbReference type="PROSITE" id="PS00571">
    <property type="entry name" value="AMIDASES"/>
    <property type="match status" value="1"/>
</dbReference>
<protein>
    <submittedName>
        <fullName evidence="3">Amidase</fullName>
    </submittedName>
</protein>
<dbReference type="SUPFAM" id="SSF75304">
    <property type="entry name" value="Amidase signature (AS) enzymes"/>
    <property type="match status" value="1"/>
</dbReference>
<feature type="region of interest" description="Disordered" evidence="1">
    <location>
        <begin position="1"/>
        <end position="21"/>
    </location>
</feature>
<name>A0ABY4KYW8_THEAE</name>
<dbReference type="PANTHER" id="PTHR46310:SF7">
    <property type="entry name" value="AMIDASE 1"/>
    <property type="match status" value="1"/>
</dbReference>
<evidence type="ECO:0000256" key="1">
    <source>
        <dbReference type="SAM" id="MobiDB-lite"/>
    </source>
</evidence>
<feature type="domain" description="Amidase" evidence="2">
    <location>
        <begin position="40"/>
        <end position="204"/>
    </location>
</feature>
<dbReference type="Gene3D" id="3.90.1300.10">
    <property type="entry name" value="Amidase signature (AS) domain"/>
    <property type="match status" value="1"/>
</dbReference>
<dbReference type="EMBL" id="CP051627">
    <property type="protein sequence ID" value="UPT20611.1"/>
    <property type="molecule type" value="Genomic_DNA"/>
</dbReference>
<dbReference type="PANTHER" id="PTHR46310">
    <property type="entry name" value="AMIDASE 1"/>
    <property type="match status" value="1"/>
</dbReference>
<dbReference type="InterPro" id="IPR036928">
    <property type="entry name" value="AS_sf"/>
</dbReference>
<sequence length="422" mass="43416">MSSSSPSAQPPSPVGDVPALDGRDPSLWRAVGDPLIAASGQGVLSGCRVAVKDLFAVAGYAIGAGNPAWLREAPVESAHAPAVQALLRVGADIAGIVRTDELAYGLTGINTHYGTPPNPAVPGRVPGGSSSGSASAVALGLADIGLGTDTAGSIRIPASYCGVYSLRPTHGLVSTAGTVGLAPSLDTVGWVTRTPQLLGRVSDVLLPQRPAQPIHRLLLASDLFELVESSVRLPLLEEARAWAKRLDLPLHPMESACAAQLEEWAEALGIVQAVEMWQTHGRWLREHREAVSPQVANAIAAGEHMPADYLEWARDTVRRARAVLAELIPPGTALVQPAAPTAPPTPERAVSDLELLTTTVLLVCAASMAGLPVLTLPGVRGPAGPVGLSLLGSAGSDRALSAAVAEVIDHPAVGPEEASGTW</sequence>
<reference evidence="3 4" key="1">
    <citation type="submission" date="2020-04" db="EMBL/GenBank/DDBJ databases">
        <title>Thermobifida alba genome sequencing and assembly.</title>
        <authorList>
            <person name="Luzics S."/>
            <person name="Horvath B."/>
            <person name="Nagy I."/>
            <person name="Toth A."/>
            <person name="Nagy I."/>
            <person name="Kukolya J."/>
        </authorList>
    </citation>
    <scope>NUCLEOTIDE SEQUENCE [LARGE SCALE GENOMIC DNA]</scope>
    <source>
        <strain evidence="3 4">DSM 43795</strain>
    </source>
</reference>
<gene>
    <name evidence="3" type="ORF">FOF52_06235</name>
</gene>
<dbReference type="Pfam" id="PF01425">
    <property type="entry name" value="Amidase"/>
    <property type="match status" value="1"/>
</dbReference>
<dbReference type="InterPro" id="IPR023631">
    <property type="entry name" value="Amidase_dom"/>
</dbReference>
<evidence type="ECO:0000313" key="3">
    <source>
        <dbReference type="EMBL" id="UPT20611.1"/>
    </source>
</evidence>
<organism evidence="3 4">
    <name type="scientific">Thermobifida alba</name>
    <name type="common">Thermomonospora alba</name>
    <dbReference type="NCBI Taxonomy" id="53522"/>
    <lineage>
        <taxon>Bacteria</taxon>
        <taxon>Bacillati</taxon>
        <taxon>Actinomycetota</taxon>
        <taxon>Actinomycetes</taxon>
        <taxon>Streptosporangiales</taxon>
        <taxon>Nocardiopsidaceae</taxon>
        <taxon>Thermobifida</taxon>
    </lineage>
</organism>
<dbReference type="Proteomes" id="UP000832041">
    <property type="component" value="Chromosome"/>
</dbReference>
<evidence type="ECO:0000313" key="4">
    <source>
        <dbReference type="Proteomes" id="UP000832041"/>
    </source>
</evidence>
<keyword evidence="4" id="KW-1185">Reference proteome</keyword>
<proteinExistence type="predicted"/>
<dbReference type="InterPro" id="IPR020556">
    <property type="entry name" value="Amidase_CS"/>
</dbReference>
<accession>A0ABY4KYW8</accession>